<keyword evidence="1" id="KW-0472">Membrane</keyword>
<feature type="domain" description="Inositolphosphotransferase Aur1/Ipt1" evidence="2">
    <location>
        <begin position="71"/>
        <end position="205"/>
    </location>
</feature>
<dbReference type="AlphaFoldDB" id="R7RUH8"/>
<gene>
    <name evidence="3" type="ORF">TCEL_02131</name>
</gene>
<evidence type="ECO:0000313" key="4">
    <source>
        <dbReference type="Proteomes" id="UP000014923"/>
    </source>
</evidence>
<proteinExistence type="predicted"/>
<feature type="transmembrane region" description="Helical" evidence="1">
    <location>
        <begin position="20"/>
        <end position="39"/>
    </location>
</feature>
<comment type="caution">
    <text evidence="3">The sequence shown here is derived from an EMBL/GenBank/DDBJ whole genome shotgun (WGS) entry which is preliminary data.</text>
</comment>
<dbReference type="HOGENOM" id="CLU_102949_1_1_9"/>
<organism evidence="3 4">
    <name type="scientific">Thermobrachium celere DSM 8682</name>
    <dbReference type="NCBI Taxonomy" id="941824"/>
    <lineage>
        <taxon>Bacteria</taxon>
        <taxon>Bacillati</taxon>
        <taxon>Bacillota</taxon>
        <taxon>Clostridia</taxon>
        <taxon>Eubacteriales</taxon>
        <taxon>Clostridiaceae</taxon>
        <taxon>Thermobrachium</taxon>
    </lineage>
</organism>
<feature type="transmembrane region" description="Helical" evidence="1">
    <location>
        <begin position="89"/>
        <end position="110"/>
    </location>
</feature>
<dbReference type="SUPFAM" id="SSF48317">
    <property type="entry name" value="Acid phosphatase/Vanadium-dependent haloperoxidase"/>
    <property type="match status" value="1"/>
</dbReference>
<keyword evidence="4" id="KW-1185">Reference proteome</keyword>
<evidence type="ECO:0000313" key="3">
    <source>
        <dbReference type="EMBL" id="CDF59063.1"/>
    </source>
</evidence>
<dbReference type="eggNOG" id="COG0671">
    <property type="taxonomic scope" value="Bacteria"/>
</dbReference>
<feature type="transmembrane region" description="Helical" evidence="1">
    <location>
        <begin position="191"/>
        <end position="209"/>
    </location>
</feature>
<accession>R7RUH8</accession>
<protein>
    <submittedName>
        <fullName evidence="3">Ser/Thr and Tyr protein phosphatase (Dual specificity)</fullName>
    </submittedName>
</protein>
<dbReference type="RefSeq" id="WP_018664295.1">
    <property type="nucleotide sequence ID" value="NZ_HF952022.1"/>
</dbReference>
<sequence>MVVKIKALLMDAYKDYKNVAIRLMLLMSIAVQSKIYVLLNNYRGKVYHIQSPIDLIIPFNKYFVIPYLFWYIYLGFIFFYYAVYDEKKYYKLLAGVNVGMMICFIIYYFFPTYVPRPNVYGEDIFSDLMRFIYKKDNPYNCFPSIHVLDSVLFAVYVNKDEFIELKYKLYSSAISFSIIISTMFVKQHYFYDAVSATILAYSIYVVFNYREFVEFFKRRVFAYIKE</sequence>
<keyword evidence="1" id="KW-0812">Transmembrane</keyword>
<dbReference type="GO" id="GO:0016020">
    <property type="term" value="C:membrane"/>
    <property type="evidence" value="ECO:0007669"/>
    <property type="project" value="UniProtKB-SubCell"/>
</dbReference>
<dbReference type="InterPro" id="IPR026841">
    <property type="entry name" value="Aur1/Ipt1"/>
</dbReference>
<dbReference type="Proteomes" id="UP000014923">
    <property type="component" value="Unassembled WGS sequence"/>
</dbReference>
<dbReference type="Pfam" id="PF14378">
    <property type="entry name" value="PAP2_3"/>
    <property type="match status" value="1"/>
</dbReference>
<evidence type="ECO:0000259" key="2">
    <source>
        <dbReference type="Pfam" id="PF14378"/>
    </source>
</evidence>
<feature type="transmembrane region" description="Helical" evidence="1">
    <location>
        <begin position="59"/>
        <end position="82"/>
    </location>
</feature>
<dbReference type="EMBL" id="CAVN010000111">
    <property type="protein sequence ID" value="CDF59063.1"/>
    <property type="molecule type" value="Genomic_DNA"/>
</dbReference>
<dbReference type="InterPro" id="IPR036938">
    <property type="entry name" value="PAP2/HPO_sf"/>
</dbReference>
<evidence type="ECO:0000256" key="1">
    <source>
        <dbReference type="SAM" id="Phobius"/>
    </source>
</evidence>
<name>R7RUH8_9CLOT</name>
<reference evidence="3" key="1">
    <citation type="submission" date="2013-03" db="EMBL/GenBank/DDBJ databases">
        <title>Draft genome sequence of the hydrogen-ethanol-producing anaerobic alkalithermophilic Caloramator celere.</title>
        <authorList>
            <person name="Ciranna A."/>
            <person name="Larjo A."/>
            <person name="Kivisto A."/>
            <person name="Santala V."/>
            <person name="Roos C."/>
            <person name="Karp M."/>
        </authorList>
    </citation>
    <scope>NUCLEOTIDE SEQUENCE [LARGE SCALE GENOMIC DNA]</scope>
    <source>
        <strain evidence="3">DSM 8682</strain>
    </source>
</reference>
<keyword evidence="1" id="KW-1133">Transmembrane helix</keyword>